<comment type="subcellular location">
    <subcellularLocation>
        <location evidence="1">Cell membrane</location>
        <topology evidence="1">Multi-pass membrane protein</topology>
    </subcellularLocation>
</comment>
<evidence type="ECO:0000256" key="6">
    <source>
        <dbReference type="SAM" id="MobiDB-lite"/>
    </source>
</evidence>
<organism evidence="8 9">
    <name type="scientific">Geodermatophilus dictyosporus</name>
    <dbReference type="NCBI Taxonomy" id="1523247"/>
    <lineage>
        <taxon>Bacteria</taxon>
        <taxon>Bacillati</taxon>
        <taxon>Actinomycetota</taxon>
        <taxon>Actinomycetes</taxon>
        <taxon>Geodermatophilales</taxon>
        <taxon>Geodermatophilaceae</taxon>
        <taxon>Geodermatophilus</taxon>
    </lineage>
</organism>
<proteinExistence type="predicted"/>
<evidence type="ECO:0000256" key="1">
    <source>
        <dbReference type="ARBA" id="ARBA00004651"/>
    </source>
</evidence>
<dbReference type="InterPro" id="IPR032689">
    <property type="entry name" value="TraG-D_C"/>
</dbReference>
<dbReference type="InterPro" id="IPR027417">
    <property type="entry name" value="P-loop_NTPase"/>
</dbReference>
<dbReference type="PANTHER" id="PTHR37937:SF1">
    <property type="entry name" value="CONJUGATIVE TRANSFER: DNA TRANSPORT"/>
    <property type="match status" value="1"/>
</dbReference>
<dbReference type="Proteomes" id="UP000198857">
    <property type="component" value="Unassembled WGS sequence"/>
</dbReference>
<dbReference type="Gene3D" id="3.40.50.300">
    <property type="entry name" value="P-loop containing nucleotide triphosphate hydrolases"/>
    <property type="match status" value="1"/>
</dbReference>
<dbReference type="GO" id="GO:0005886">
    <property type="term" value="C:plasma membrane"/>
    <property type="evidence" value="ECO:0007669"/>
    <property type="project" value="UniProtKB-SubCell"/>
</dbReference>
<feature type="region of interest" description="Disordered" evidence="6">
    <location>
        <begin position="154"/>
        <end position="177"/>
    </location>
</feature>
<gene>
    <name evidence="8" type="ORF">SAMN05660464_3776</name>
</gene>
<evidence type="ECO:0000313" key="8">
    <source>
        <dbReference type="EMBL" id="SFP63331.1"/>
    </source>
</evidence>
<evidence type="ECO:0000313" key="9">
    <source>
        <dbReference type="Proteomes" id="UP000198857"/>
    </source>
</evidence>
<evidence type="ECO:0000256" key="2">
    <source>
        <dbReference type="ARBA" id="ARBA00022475"/>
    </source>
</evidence>
<evidence type="ECO:0000259" key="7">
    <source>
        <dbReference type="Pfam" id="PF12696"/>
    </source>
</evidence>
<keyword evidence="3" id="KW-0812">Transmembrane</keyword>
<evidence type="ECO:0000256" key="4">
    <source>
        <dbReference type="ARBA" id="ARBA00022989"/>
    </source>
</evidence>
<dbReference type="PANTHER" id="PTHR37937">
    <property type="entry name" value="CONJUGATIVE TRANSFER: DNA TRANSPORT"/>
    <property type="match status" value="1"/>
</dbReference>
<dbReference type="EMBL" id="FOWQ01000006">
    <property type="protein sequence ID" value="SFP63331.1"/>
    <property type="molecule type" value="Genomic_DNA"/>
</dbReference>
<reference evidence="9" key="1">
    <citation type="submission" date="2016-10" db="EMBL/GenBank/DDBJ databases">
        <authorList>
            <person name="Varghese N."/>
            <person name="Submissions S."/>
        </authorList>
    </citation>
    <scope>NUCLEOTIDE SEQUENCE [LARGE SCALE GENOMIC DNA]</scope>
    <source>
        <strain evidence="9">DSM 44208</strain>
    </source>
</reference>
<dbReference type="Pfam" id="PF12696">
    <property type="entry name" value="TraG-D_C"/>
    <property type="match status" value="1"/>
</dbReference>
<dbReference type="RefSeq" id="WP_169064423.1">
    <property type="nucleotide sequence ID" value="NZ_FOWQ01000006.1"/>
</dbReference>
<feature type="domain" description="TraD/TraG TraM recognition site" evidence="7">
    <location>
        <begin position="456"/>
        <end position="574"/>
    </location>
</feature>
<protein>
    <submittedName>
        <fullName evidence="8">Type IV secretion system protein VirD4</fullName>
    </submittedName>
</protein>
<sequence length="648" mass="66179">MRIPGARSAPAGLRSRADVGPAGWEIPAAAALTWLTAAALLLPAARGVTAAVAGGGWVWPTGPRALAAAVGGLLTGDATAGLSAAQAAAVPAPGVVHTAVAVAVAGFLAATAGAVRVGRRVLGGPTGLATRGEAAQVLGRFRLHSVAAVIRPDLSPAPRDRTGRRRTPDPSAVGWRLGRGADPAAGELWVPFDRTTGVYGPQGSGKTLDLLAPALLGAPGAALVTLTKAEDLLLTVDARAAGGRPVAVLDPFGAVPGLPELVWDPVAGCADPMVAERRAKAFAGGTVTGAVGGGSADSAARFYAFEAAKVLQAWFHAAALTGRTIEDVLAWAAHPQASPQPADILRGHPDAAPLWDGLLHGALHGDDRTAGNTATTVQQALGLFFQADIRRRCTPGPGRPATDLAALLAAGGTVYLLGRDDPYASAAPLMTALAEHVLDTALTLADAAPTGRLCPPLLACLDELPSTAPLPTLRTRMANDRALGVGFLYAAQTWRQLVIVYGEDEARALFGLTNVVVAFGGGKDGGFNRELAELTGTTRVRRTSYTYGRFGWGRSTHGEDVPVLRPEEIRRLPPGRALVIAEHAPPLIAALDRCLTGRRGRALLAAQAAARSRVAAARAATARAGERPGRVHAAAARIGRAPGGEEAA</sequence>
<keyword evidence="5" id="KW-0472">Membrane</keyword>
<accession>A0A1I5RYE7</accession>
<dbReference type="AlphaFoldDB" id="A0A1I5RYE7"/>
<evidence type="ECO:0000256" key="3">
    <source>
        <dbReference type="ARBA" id="ARBA00022692"/>
    </source>
</evidence>
<evidence type="ECO:0000256" key="5">
    <source>
        <dbReference type="ARBA" id="ARBA00023136"/>
    </source>
</evidence>
<dbReference type="InterPro" id="IPR051539">
    <property type="entry name" value="T4SS-coupling_protein"/>
</dbReference>
<name>A0A1I5RYE7_9ACTN</name>
<keyword evidence="2" id="KW-1003">Cell membrane</keyword>
<dbReference type="CDD" id="cd01127">
    <property type="entry name" value="TrwB_TraG_TraD_VirD4"/>
    <property type="match status" value="1"/>
</dbReference>
<dbReference type="STRING" id="1523247.SAMN05660464_3776"/>
<keyword evidence="4" id="KW-1133">Transmembrane helix</keyword>
<dbReference type="SUPFAM" id="SSF52540">
    <property type="entry name" value="P-loop containing nucleoside triphosphate hydrolases"/>
    <property type="match status" value="1"/>
</dbReference>
<keyword evidence="9" id="KW-1185">Reference proteome</keyword>